<dbReference type="EMBL" id="BOML01000029">
    <property type="protein sequence ID" value="GIE02080.1"/>
    <property type="molecule type" value="Genomic_DNA"/>
</dbReference>
<reference evidence="2 3" key="1">
    <citation type="submission" date="2021-01" db="EMBL/GenBank/DDBJ databases">
        <title>Whole genome shotgun sequence of Actinoplanes durhamensis NBRC 14914.</title>
        <authorList>
            <person name="Komaki H."/>
            <person name="Tamura T."/>
        </authorList>
    </citation>
    <scope>NUCLEOTIDE SEQUENCE [LARGE SCALE GENOMIC DNA]</scope>
    <source>
        <strain evidence="2 3">NBRC 14914</strain>
    </source>
</reference>
<accession>A0ABQ3YX43</accession>
<dbReference type="Pfam" id="PF13676">
    <property type="entry name" value="TIR_2"/>
    <property type="match status" value="1"/>
</dbReference>
<protein>
    <recommendedName>
        <fullName evidence="1">TIR domain-containing protein</fullName>
    </recommendedName>
</protein>
<feature type="domain" description="TIR" evidence="1">
    <location>
        <begin position="3"/>
        <end position="165"/>
    </location>
</feature>
<dbReference type="InterPro" id="IPR035897">
    <property type="entry name" value="Toll_tir_struct_dom_sf"/>
</dbReference>
<name>A0ABQ3YX43_9ACTN</name>
<gene>
    <name evidence="2" type="ORF">Adu01nite_34300</name>
</gene>
<keyword evidence="3" id="KW-1185">Reference proteome</keyword>
<organism evidence="2 3">
    <name type="scientific">Paractinoplanes durhamensis</name>
    <dbReference type="NCBI Taxonomy" id="113563"/>
    <lineage>
        <taxon>Bacteria</taxon>
        <taxon>Bacillati</taxon>
        <taxon>Actinomycetota</taxon>
        <taxon>Actinomycetes</taxon>
        <taxon>Micromonosporales</taxon>
        <taxon>Micromonosporaceae</taxon>
        <taxon>Paractinoplanes</taxon>
    </lineage>
</organism>
<dbReference type="SUPFAM" id="SSF52200">
    <property type="entry name" value="Toll/Interleukin receptor TIR domain"/>
    <property type="match status" value="1"/>
</dbReference>
<dbReference type="Gene3D" id="3.40.50.10140">
    <property type="entry name" value="Toll/interleukin-1 receptor homology (TIR) domain"/>
    <property type="match status" value="1"/>
</dbReference>
<evidence type="ECO:0000313" key="2">
    <source>
        <dbReference type="EMBL" id="GIE02080.1"/>
    </source>
</evidence>
<evidence type="ECO:0000259" key="1">
    <source>
        <dbReference type="PROSITE" id="PS50104"/>
    </source>
</evidence>
<dbReference type="PROSITE" id="PS50104">
    <property type="entry name" value="TIR"/>
    <property type="match status" value="1"/>
</dbReference>
<dbReference type="InterPro" id="IPR000157">
    <property type="entry name" value="TIR_dom"/>
</dbReference>
<comment type="caution">
    <text evidence="2">The sequence shown here is derived from an EMBL/GenBank/DDBJ whole genome shotgun (WGS) entry which is preliminary data.</text>
</comment>
<proteinExistence type="predicted"/>
<dbReference type="RefSeq" id="WP_203727847.1">
    <property type="nucleotide sequence ID" value="NZ_BAAATX010000001.1"/>
</dbReference>
<evidence type="ECO:0000313" key="3">
    <source>
        <dbReference type="Proteomes" id="UP000637628"/>
    </source>
</evidence>
<sequence length="204" mass="22995">MAYEYEVFVSYRRSNEWPRFIEGTFLPMFRHWLSAEMDRPPRIFFDVGMVESGHLWPRVLADGLAGSKVMLCLWSREYFGSDWCLAELAHMLARRDAVAELTGASPPLVLPAVIHDGEHIDAGLGDIQRLNIQPFANPWMAPGSPAAEELSNHIRKFAAHVAHAIERAPEHDPGWSKLATDKFVDVYRKTSRQTTVPSLGGRPS</sequence>
<dbReference type="Proteomes" id="UP000637628">
    <property type="component" value="Unassembled WGS sequence"/>
</dbReference>